<evidence type="ECO:0000256" key="3">
    <source>
        <dbReference type="ARBA" id="ARBA00022729"/>
    </source>
</evidence>
<gene>
    <name evidence="6" type="ORF">SAMN05421753_11394</name>
</gene>
<dbReference type="RefSeq" id="WP_092052397.1">
    <property type="nucleotide sequence ID" value="NZ_FOQD01000013.1"/>
</dbReference>
<dbReference type="Pfam" id="PF12849">
    <property type="entry name" value="PBP_like_2"/>
    <property type="match status" value="1"/>
</dbReference>
<comment type="function">
    <text evidence="4">Involved in the system for phosphate transport across the cytoplasmic membrane.</text>
</comment>
<keyword evidence="7" id="KW-1185">Reference proteome</keyword>
<keyword evidence="2 4" id="KW-0813">Transport</keyword>
<dbReference type="OrthoDB" id="9790048at2"/>
<feature type="domain" description="PBP" evidence="5">
    <location>
        <begin position="131"/>
        <end position="329"/>
    </location>
</feature>
<dbReference type="GO" id="GO:0042301">
    <property type="term" value="F:phosphate ion binding"/>
    <property type="evidence" value="ECO:0007669"/>
    <property type="project" value="UniProtKB-UniRule"/>
</dbReference>
<dbReference type="InterPro" id="IPR011862">
    <property type="entry name" value="Phos-bd"/>
</dbReference>
<dbReference type="Gene3D" id="3.40.190.10">
    <property type="entry name" value="Periplasmic binding protein-like II"/>
    <property type="match status" value="3"/>
</dbReference>
<dbReference type="PROSITE" id="PS51257">
    <property type="entry name" value="PROKAR_LIPOPROTEIN"/>
    <property type="match status" value="1"/>
</dbReference>
<dbReference type="CDD" id="cd13654">
    <property type="entry name" value="PBP2_phosphate_like_2"/>
    <property type="match status" value="1"/>
</dbReference>
<organism evidence="6 7">
    <name type="scientific">Planctomicrobium piriforme</name>
    <dbReference type="NCBI Taxonomy" id="1576369"/>
    <lineage>
        <taxon>Bacteria</taxon>
        <taxon>Pseudomonadati</taxon>
        <taxon>Planctomycetota</taxon>
        <taxon>Planctomycetia</taxon>
        <taxon>Planctomycetales</taxon>
        <taxon>Planctomycetaceae</taxon>
        <taxon>Planctomicrobium</taxon>
    </lineage>
</organism>
<evidence type="ECO:0000256" key="1">
    <source>
        <dbReference type="ARBA" id="ARBA00008725"/>
    </source>
</evidence>
<name>A0A1I3LX81_9PLAN</name>
<evidence type="ECO:0000256" key="2">
    <source>
        <dbReference type="ARBA" id="ARBA00022448"/>
    </source>
</evidence>
<protein>
    <recommendedName>
        <fullName evidence="4">Phosphate-binding protein</fullName>
    </recommendedName>
</protein>
<keyword evidence="3" id="KW-0732">Signal</keyword>
<evidence type="ECO:0000256" key="4">
    <source>
        <dbReference type="RuleBase" id="RU367119"/>
    </source>
</evidence>
<dbReference type="Proteomes" id="UP000199518">
    <property type="component" value="Unassembled WGS sequence"/>
</dbReference>
<comment type="similarity">
    <text evidence="1 4">Belongs to the PstS family.</text>
</comment>
<evidence type="ECO:0000313" key="6">
    <source>
        <dbReference type="EMBL" id="SFI89391.1"/>
    </source>
</evidence>
<dbReference type="InterPro" id="IPR050811">
    <property type="entry name" value="Phosphate_ABC_transporter"/>
</dbReference>
<accession>A0A1I3LX81</accession>
<dbReference type="PANTHER" id="PTHR30570">
    <property type="entry name" value="PERIPLASMIC PHOSPHATE BINDING COMPONENT OF PHOSPHATE ABC TRANSPORTER"/>
    <property type="match status" value="1"/>
</dbReference>
<dbReference type="PANTHER" id="PTHR30570:SF1">
    <property type="entry name" value="PHOSPHATE-BINDING PROTEIN PSTS"/>
    <property type="match status" value="1"/>
</dbReference>
<dbReference type="AlphaFoldDB" id="A0A1I3LX81"/>
<dbReference type="EMBL" id="FOQD01000013">
    <property type="protein sequence ID" value="SFI89391.1"/>
    <property type="molecule type" value="Genomic_DNA"/>
</dbReference>
<reference evidence="7" key="1">
    <citation type="submission" date="2016-10" db="EMBL/GenBank/DDBJ databases">
        <authorList>
            <person name="Varghese N."/>
            <person name="Submissions S."/>
        </authorList>
    </citation>
    <scope>NUCLEOTIDE SEQUENCE [LARGE SCALE GENOMIC DNA]</scope>
    <source>
        <strain evidence="7">DSM 26348</strain>
    </source>
</reference>
<dbReference type="SUPFAM" id="SSF53850">
    <property type="entry name" value="Periplasmic binding protein-like II"/>
    <property type="match status" value="2"/>
</dbReference>
<dbReference type="STRING" id="1576369.SAMN05421753_11394"/>
<dbReference type="GO" id="GO:0006817">
    <property type="term" value="P:phosphate ion transport"/>
    <property type="evidence" value="ECO:0007669"/>
    <property type="project" value="UniProtKB-UniRule"/>
</dbReference>
<dbReference type="NCBIfam" id="TIGR02136">
    <property type="entry name" value="ptsS_2"/>
    <property type="match status" value="1"/>
</dbReference>
<keyword evidence="4" id="KW-0592">Phosphate transport</keyword>
<evidence type="ECO:0000259" key="5">
    <source>
        <dbReference type="Pfam" id="PF12849"/>
    </source>
</evidence>
<proteinExistence type="inferred from homology"/>
<sequence length="337" mass="35710">MRCNGWLLCGVLGLLLVGCEPQGKSTSESGSTTGGSGTAAAPVKGFVPEGAIAPSPETIKSGTYKPLSRPLFLYVNKAVLKKPEAIAFLEYYFSPEGRALVGESGYVELDDADYDAQVKLLDDAIKAAGGKASETLNGQVLVDGSSTVAPITTAVAEEFSKLHANVRVPVGTSGTGGGFKKFCSGEIDICDASRGIKDSEKELCQKAGIEYLEMKVGIDGLTIVVNPKADWIAGITVEELKKIWNPESKVQKWSDINPAYPNAAIKLFGPDTDSGTFEYFTEEICGKKGASRSDYQQSGDDNFLVTGVAGDEHALGYFGFAYYIENQGKLKALSVAP</sequence>
<evidence type="ECO:0000313" key="7">
    <source>
        <dbReference type="Proteomes" id="UP000199518"/>
    </source>
</evidence>
<dbReference type="InterPro" id="IPR024370">
    <property type="entry name" value="PBP_domain"/>
</dbReference>